<dbReference type="NCBIfam" id="TIGR01611">
    <property type="entry name" value="tail_tube"/>
    <property type="match status" value="1"/>
</dbReference>
<accession>A0A6M3KKX1</accession>
<proteinExistence type="predicted"/>
<dbReference type="AlphaFoldDB" id="A0A6M3KKX1"/>
<gene>
    <name evidence="1" type="ORF">MM415A00378_0028</name>
</gene>
<reference evidence="1" key="1">
    <citation type="submission" date="2020-03" db="EMBL/GenBank/DDBJ databases">
        <title>The deep terrestrial virosphere.</title>
        <authorList>
            <person name="Holmfeldt K."/>
            <person name="Nilsson E."/>
            <person name="Simone D."/>
            <person name="Lopez-Fernandez M."/>
            <person name="Wu X."/>
            <person name="de Brujin I."/>
            <person name="Lundin D."/>
            <person name="Andersson A."/>
            <person name="Bertilsson S."/>
            <person name="Dopson M."/>
        </authorList>
    </citation>
    <scope>NUCLEOTIDE SEQUENCE</scope>
    <source>
        <strain evidence="1">MM415A00378</strain>
    </source>
</reference>
<sequence>MGLPRKLKNFVLFNDGTSHAGEVPEVNLPKLSRKMEDYRSGGMNAPVKLDFGMEAMEMEWTAAGYMKELFTQWGTLRHDGVLLRFAGALQADDSEGVDSLEVVVRGRHSEIDPGSAKAGEPTAIKIKSAISYYKLVMNGETLIEVDAVNMVEMVGGVDRLAEVRQALGI</sequence>
<dbReference type="InterPro" id="IPR006498">
    <property type="entry name" value="Tail_tube"/>
</dbReference>
<dbReference type="Pfam" id="PF04985">
    <property type="entry name" value="Phage_tube"/>
    <property type="match status" value="1"/>
</dbReference>
<name>A0A6M3KKX1_9ZZZZ</name>
<dbReference type="EMBL" id="MT142493">
    <property type="protein sequence ID" value="QJA82683.1"/>
    <property type="molecule type" value="Genomic_DNA"/>
</dbReference>
<organism evidence="1">
    <name type="scientific">viral metagenome</name>
    <dbReference type="NCBI Taxonomy" id="1070528"/>
    <lineage>
        <taxon>unclassified sequences</taxon>
        <taxon>metagenomes</taxon>
        <taxon>organismal metagenomes</taxon>
    </lineage>
</organism>
<protein>
    <submittedName>
        <fullName evidence="1">Putative tail tube protein</fullName>
    </submittedName>
</protein>
<evidence type="ECO:0000313" key="1">
    <source>
        <dbReference type="EMBL" id="QJA82683.1"/>
    </source>
</evidence>